<organism evidence="1 2">
    <name type="scientific">Microthyrium microscopicum</name>
    <dbReference type="NCBI Taxonomy" id="703497"/>
    <lineage>
        <taxon>Eukaryota</taxon>
        <taxon>Fungi</taxon>
        <taxon>Dikarya</taxon>
        <taxon>Ascomycota</taxon>
        <taxon>Pezizomycotina</taxon>
        <taxon>Dothideomycetes</taxon>
        <taxon>Dothideomycetes incertae sedis</taxon>
        <taxon>Microthyriales</taxon>
        <taxon>Microthyriaceae</taxon>
        <taxon>Microthyrium</taxon>
    </lineage>
</organism>
<proteinExistence type="predicted"/>
<dbReference type="OrthoDB" id="2157530at2759"/>
<protein>
    <submittedName>
        <fullName evidence="1">Uncharacterized protein</fullName>
    </submittedName>
</protein>
<evidence type="ECO:0000313" key="2">
    <source>
        <dbReference type="Proteomes" id="UP000799302"/>
    </source>
</evidence>
<sequence length="140" mass="15534">MVANGRTWAKIPVVRCPGLLSLVHSLVGRTLRPIPDFKGVNSKTFEDMRLAFPYAARFACQGRTLFITDTDYLGLGPRGLRKNDSVAIFQSGRIPFVVEEANEMGDLRILGECYVAGVMSGELEHEISEGRYRVESLSII</sequence>
<dbReference type="Pfam" id="PF26639">
    <property type="entry name" value="Het-6_barrel"/>
    <property type="match status" value="1"/>
</dbReference>
<name>A0A6A6UID8_9PEZI</name>
<dbReference type="AlphaFoldDB" id="A0A6A6UID8"/>
<evidence type="ECO:0000313" key="1">
    <source>
        <dbReference type="EMBL" id="KAF2671223.1"/>
    </source>
</evidence>
<gene>
    <name evidence="1" type="ORF">BT63DRAFT_412279</name>
</gene>
<dbReference type="Proteomes" id="UP000799302">
    <property type="component" value="Unassembled WGS sequence"/>
</dbReference>
<keyword evidence="2" id="KW-1185">Reference proteome</keyword>
<accession>A0A6A6UID8</accession>
<reference evidence="1" key="1">
    <citation type="journal article" date="2020" name="Stud. Mycol.">
        <title>101 Dothideomycetes genomes: a test case for predicting lifestyles and emergence of pathogens.</title>
        <authorList>
            <person name="Haridas S."/>
            <person name="Albert R."/>
            <person name="Binder M."/>
            <person name="Bloem J."/>
            <person name="Labutti K."/>
            <person name="Salamov A."/>
            <person name="Andreopoulos B."/>
            <person name="Baker S."/>
            <person name="Barry K."/>
            <person name="Bills G."/>
            <person name="Bluhm B."/>
            <person name="Cannon C."/>
            <person name="Castanera R."/>
            <person name="Culley D."/>
            <person name="Daum C."/>
            <person name="Ezra D."/>
            <person name="Gonzalez J."/>
            <person name="Henrissat B."/>
            <person name="Kuo A."/>
            <person name="Liang C."/>
            <person name="Lipzen A."/>
            <person name="Lutzoni F."/>
            <person name="Magnuson J."/>
            <person name="Mondo S."/>
            <person name="Nolan M."/>
            <person name="Ohm R."/>
            <person name="Pangilinan J."/>
            <person name="Park H.-J."/>
            <person name="Ramirez L."/>
            <person name="Alfaro M."/>
            <person name="Sun H."/>
            <person name="Tritt A."/>
            <person name="Yoshinaga Y."/>
            <person name="Zwiers L.-H."/>
            <person name="Turgeon B."/>
            <person name="Goodwin S."/>
            <person name="Spatafora J."/>
            <person name="Crous P."/>
            <person name="Grigoriev I."/>
        </authorList>
    </citation>
    <scope>NUCLEOTIDE SEQUENCE</scope>
    <source>
        <strain evidence="1">CBS 115976</strain>
    </source>
</reference>
<dbReference type="EMBL" id="MU004233">
    <property type="protein sequence ID" value="KAF2671223.1"/>
    <property type="molecule type" value="Genomic_DNA"/>
</dbReference>